<name>A0ABR2P8S3_9ROSI</name>
<dbReference type="PANTHER" id="PTHR46201:SF9">
    <property type="entry name" value="PHD FINGER PROTEIN MALE MEIOCYTE DEATH 1"/>
    <property type="match status" value="1"/>
</dbReference>
<feature type="domain" description="PTC1-like winged helix-turn-helix" evidence="1">
    <location>
        <begin position="4"/>
        <end position="50"/>
    </location>
</feature>
<dbReference type="Pfam" id="PF25874">
    <property type="entry name" value="WHD_plant_repro"/>
    <property type="match status" value="1"/>
</dbReference>
<proteinExistence type="predicted"/>
<comment type="caution">
    <text evidence="2">The sequence shown here is derived from an EMBL/GenBank/DDBJ whole genome shotgun (WGS) entry which is preliminary data.</text>
</comment>
<reference evidence="2 3" key="1">
    <citation type="journal article" date="2024" name="G3 (Bethesda)">
        <title>Genome assembly of Hibiscus sabdariffa L. provides insights into metabolisms of medicinal natural products.</title>
        <authorList>
            <person name="Kim T."/>
        </authorList>
    </citation>
    <scope>NUCLEOTIDE SEQUENCE [LARGE SCALE GENOMIC DNA]</scope>
    <source>
        <strain evidence="2">TK-2024</strain>
        <tissue evidence="2">Old leaves</tissue>
    </source>
</reference>
<keyword evidence="3" id="KW-1185">Reference proteome</keyword>
<gene>
    <name evidence="2" type="ORF">V6N11_020152</name>
</gene>
<dbReference type="Proteomes" id="UP001396334">
    <property type="component" value="Unassembled WGS sequence"/>
</dbReference>
<dbReference type="PANTHER" id="PTHR46201">
    <property type="entry name" value="PHD FINGER PROTEIN MALE MEIOCYTE DEATH 1-RELATED"/>
    <property type="match status" value="1"/>
</dbReference>
<accession>A0ABR2P8S3</accession>
<protein>
    <recommendedName>
        <fullName evidence="1">PTC1-like winged helix-turn-helix domain-containing protein</fullName>
    </recommendedName>
</protein>
<sequence length="105" mass="12307">MDSRWPAKRLELVAQVIVDALKQHKSQFGLGGMTRQDLRDVTRIHIDDTESELLMIATRAVLDSKHFVKDWQFRDEDEKLLRLLCQVKLDLLDLSLFHYITQSLT</sequence>
<dbReference type="InterPro" id="IPR059080">
    <property type="entry name" value="WHD_PTC1"/>
</dbReference>
<evidence type="ECO:0000313" key="2">
    <source>
        <dbReference type="EMBL" id="KAK8984839.1"/>
    </source>
</evidence>
<evidence type="ECO:0000313" key="3">
    <source>
        <dbReference type="Proteomes" id="UP001396334"/>
    </source>
</evidence>
<dbReference type="EMBL" id="JBBPBN010000075">
    <property type="protein sequence ID" value="KAK8984839.1"/>
    <property type="molecule type" value="Genomic_DNA"/>
</dbReference>
<organism evidence="2 3">
    <name type="scientific">Hibiscus sabdariffa</name>
    <name type="common">roselle</name>
    <dbReference type="NCBI Taxonomy" id="183260"/>
    <lineage>
        <taxon>Eukaryota</taxon>
        <taxon>Viridiplantae</taxon>
        <taxon>Streptophyta</taxon>
        <taxon>Embryophyta</taxon>
        <taxon>Tracheophyta</taxon>
        <taxon>Spermatophyta</taxon>
        <taxon>Magnoliopsida</taxon>
        <taxon>eudicotyledons</taxon>
        <taxon>Gunneridae</taxon>
        <taxon>Pentapetalae</taxon>
        <taxon>rosids</taxon>
        <taxon>malvids</taxon>
        <taxon>Malvales</taxon>
        <taxon>Malvaceae</taxon>
        <taxon>Malvoideae</taxon>
        <taxon>Hibiscus</taxon>
    </lineage>
</organism>
<evidence type="ECO:0000259" key="1">
    <source>
        <dbReference type="Pfam" id="PF25874"/>
    </source>
</evidence>